<dbReference type="SUPFAM" id="SSF51445">
    <property type="entry name" value="(Trans)glycosidases"/>
    <property type="match status" value="1"/>
</dbReference>
<evidence type="ECO:0000256" key="5">
    <source>
        <dbReference type="PIRNR" id="PIRNR005536"/>
    </source>
</evidence>
<dbReference type="InterPro" id="IPR013785">
    <property type="entry name" value="Aldolase_TIM"/>
</dbReference>
<keyword evidence="3 5" id="KW-0378">Hydrolase</keyword>
<dbReference type="InterPro" id="IPR013780">
    <property type="entry name" value="Glyco_hydro_b"/>
</dbReference>
<feature type="domain" description="Glycosyl hydrolase family 36 C-terminal" evidence="6">
    <location>
        <begin position="586"/>
        <end position="679"/>
    </location>
</feature>
<evidence type="ECO:0000313" key="8">
    <source>
        <dbReference type="EMBL" id="MDP9832903.1"/>
    </source>
</evidence>
<dbReference type="PROSITE" id="PS00512">
    <property type="entry name" value="ALPHA_GALACTOSIDASE"/>
    <property type="match status" value="1"/>
</dbReference>
<dbReference type="Gene3D" id="3.20.20.70">
    <property type="entry name" value="Aldolase class I"/>
    <property type="match status" value="1"/>
</dbReference>
<evidence type="ECO:0000256" key="4">
    <source>
        <dbReference type="ARBA" id="ARBA00023295"/>
    </source>
</evidence>
<evidence type="ECO:0000259" key="7">
    <source>
        <dbReference type="Pfam" id="PF16875"/>
    </source>
</evidence>
<evidence type="ECO:0000313" key="9">
    <source>
        <dbReference type="Proteomes" id="UP001230145"/>
    </source>
</evidence>
<dbReference type="PANTHER" id="PTHR43053:SF3">
    <property type="entry name" value="ALPHA-GALACTOSIDASE C-RELATED"/>
    <property type="match status" value="1"/>
</dbReference>
<dbReference type="InterPro" id="IPR000111">
    <property type="entry name" value="Glyco_hydro_27/36_CS"/>
</dbReference>
<name>A0ABT9PJK0_9ACTO</name>
<dbReference type="Gene3D" id="2.60.40.1180">
    <property type="entry name" value="Golgi alpha-mannosidase II"/>
    <property type="match status" value="1"/>
</dbReference>
<dbReference type="InterPro" id="IPR050985">
    <property type="entry name" value="Alpha-glycosidase_related"/>
</dbReference>
<dbReference type="Pfam" id="PF16874">
    <property type="entry name" value="Glyco_hydro_36C"/>
    <property type="match status" value="1"/>
</dbReference>
<accession>A0ABT9PJK0</accession>
<dbReference type="InterPro" id="IPR031704">
    <property type="entry name" value="Glyco_hydro_36_N"/>
</dbReference>
<dbReference type="EC" id="3.2.1.22" evidence="2 5"/>
<keyword evidence="4 5" id="KW-0326">Glycosidase</keyword>
<dbReference type="Pfam" id="PF02065">
    <property type="entry name" value="Melibiase"/>
    <property type="match status" value="1"/>
</dbReference>
<dbReference type="Gene3D" id="2.70.98.60">
    <property type="entry name" value="alpha-galactosidase from lactobacil brevis"/>
    <property type="match status" value="1"/>
</dbReference>
<comment type="similarity">
    <text evidence="5">Belongs to the glycosyl hydrolase.</text>
</comment>
<evidence type="ECO:0000256" key="3">
    <source>
        <dbReference type="ARBA" id="ARBA00022801"/>
    </source>
</evidence>
<comment type="catalytic activity">
    <reaction evidence="1 5">
        <text>Hydrolysis of terminal, non-reducing alpha-D-galactose residues in alpha-D-galactosides, including galactose oligosaccharides, galactomannans and galactolipids.</text>
        <dbReference type="EC" id="3.2.1.22"/>
    </reaction>
</comment>
<dbReference type="CDD" id="cd14791">
    <property type="entry name" value="GH36"/>
    <property type="match status" value="1"/>
</dbReference>
<proteinExistence type="inferred from homology"/>
<dbReference type="InterPro" id="IPR038417">
    <property type="entry name" value="Alpga-gal_N_sf"/>
</dbReference>
<dbReference type="Proteomes" id="UP001230145">
    <property type="component" value="Unassembled WGS sequence"/>
</dbReference>
<dbReference type="InterPro" id="IPR002252">
    <property type="entry name" value="Glyco_hydro_36"/>
</dbReference>
<dbReference type="PRINTS" id="PR00743">
    <property type="entry name" value="GLHYDRLASE36"/>
</dbReference>
<dbReference type="PIRSF" id="PIRSF005536">
    <property type="entry name" value="Agal"/>
    <property type="match status" value="1"/>
</dbReference>
<keyword evidence="9" id="KW-1185">Reference proteome</keyword>
<dbReference type="Pfam" id="PF16875">
    <property type="entry name" value="Glyco_hydro_36N"/>
    <property type="match status" value="1"/>
</dbReference>
<evidence type="ECO:0000256" key="2">
    <source>
        <dbReference type="ARBA" id="ARBA00012755"/>
    </source>
</evidence>
<dbReference type="PANTHER" id="PTHR43053">
    <property type="entry name" value="GLYCOSIDASE FAMILY 31"/>
    <property type="match status" value="1"/>
</dbReference>
<organism evidence="8 9">
    <name type="scientific">Trueperella abortisuis</name>
    <dbReference type="NCBI Taxonomy" id="445930"/>
    <lineage>
        <taxon>Bacteria</taxon>
        <taxon>Bacillati</taxon>
        <taxon>Actinomycetota</taxon>
        <taxon>Actinomycetes</taxon>
        <taxon>Actinomycetales</taxon>
        <taxon>Actinomycetaceae</taxon>
        <taxon>Trueperella</taxon>
    </lineage>
</organism>
<comment type="caution">
    <text evidence="8">The sequence shown here is derived from an EMBL/GenBank/DDBJ whole genome shotgun (WGS) entry which is preliminary data.</text>
</comment>
<dbReference type="InterPro" id="IPR017853">
    <property type="entry name" value="GH"/>
</dbReference>
<protein>
    <recommendedName>
        <fullName evidence="2 5">Alpha-galactosidase</fullName>
        <ecNumber evidence="2 5">3.2.1.22</ecNumber>
    </recommendedName>
</protein>
<dbReference type="GO" id="GO:0004557">
    <property type="term" value="F:alpha-galactosidase activity"/>
    <property type="evidence" value="ECO:0007669"/>
    <property type="project" value="UniProtKB-EC"/>
</dbReference>
<evidence type="ECO:0000256" key="1">
    <source>
        <dbReference type="ARBA" id="ARBA00001255"/>
    </source>
</evidence>
<feature type="domain" description="Glycosyl hydrolase family 36 N-terminal" evidence="7">
    <location>
        <begin position="1"/>
        <end position="227"/>
    </location>
</feature>
<sequence length="683" mass="75035">MLYWGADLGAVSSDQATAFSRAQISAVVSGLADVPPLFSLVPQQSEGWIGTPGLVGARDGAAQFSSFVTGSVEQTASSMIAHAHDDEAGIDLTLELEITGSGLVRTRASVTNTGEDGYQLDSLLLALPTPASETFVIDQSGHHLRERDTHLHEFTIGSHRREIRVGRGHSASTIHGTCEEGTSWQRGLVHYVHVAWSGNTCTIAERDTQGYQGLLAGELLYPGEVLLAHGERYTSPWIVGTWGEGLDEAAGRIHEFLRGRSNHPTTPRPVTLNAWEAVYFKQELPHLLKLAEEAAKVGVERFVLDDGWFSDRRDDTTSLGDWTISEEVWPHGLAPLADAVHAAGMQFGLWFEPEMISPNSEVARRHPEWILSPRTHRPQEARHQQVIDLTNPEAYEHVRSQMVAVLDSTTVDYIKWDFNRDLYEAISPLTGKPVYHAQTLATYRLMDFIMSAYPGLEIESCAGGGGRIDLGIMEHAVRVWGSDCTDAMERLQIEAGTSLLLPPELVGSHVASTVSHQTGRTLNLALRASNAMFSHMGIEWDLPNADPHERDELAKWVALHKSLRPMLHSGRVVHADHPDQGYRVHGVVAQDRSDAVFALTRVQTSPQRPTPALRLPGLDNDVVYHMRELLPGGIDSAIATGAGSVPWWQDGLTLPGRVIMQAGFRFPDLNPLQTVLLRLSARA</sequence>
<gene>
    <name evidence="8" type="ORF">J2S45_001582</name>
</gene>
<dbReference type="EMBL" id="JAUSQL010000001">
    <property type="protein sequence ID" value="MDP9832903.1"/>
    <property type="molecule type" value="Genomic_DNA"/>
</dbReference>
<evidence type="ECO:0000259" key="6">
    <source>
        <dbReference type="Pfam" id="PF16874"/>
    </source>
</evidence>
<reference evidence="8 9" key="1">
    <citation type="submission" date="2023-07" db="EMBL/GenBank/DDBJ databases">
        <title>Sequencing the genomes of 1000 actinobacteria strains.</title>
        <authorList>
            <person name="Klenk H.-P."/>
        </authorList>
    </citation>
    <scope>NUCLEOTIDE SEQUENCE [LARGE SCALE GENOMIC DNA]</scope>
    <source>
        <strain evidence="8 9">DSM 19515</strain>
    </source>
</reference>
<dbReference type="InterPro" id="IPR031705">
    <property type="entry name" value="Glyco_hydro_36_C"/>
</dbReference>